<proteinExistence type="predicted"/>
<evidence type="ECO:0000313" key="2">
    <source>
        <dbReference type="EMBL" id="CUS14570.1"/>
    </source>
</evidence>
<reference evidence="2" key="1">
    <citation type="submission" date="2015-10" db="EMBL/GenBank/DDBJ databases">
        <authorList>
            <person name="Regsiter A."/>
            <person name="william w."/>
        </authorList>
    </citation>
    <scope>NUCLEOTIDE SEQUENCE</scope>
    <source>
        <strain evidence="2">Montdore</strain>
    </source>
</reference>
<dbReference type="Proteomes" id="UP001412239">
    <property type="component" value="Unassembled WGS sequence"/>
</dbReference>
<keyword evidence="1" id="KW-0472">Membrane</keyword>
<feature type="transmembrane region" description="Helical" evidence="1">
    <location>
        <begin position="36"/>
        <end position="55"/>
    </location>
</feature>
<dbReference type="EMBL" id="LN890957">
    <property type="protein sequence ID" value="CUS14570.1"/>
    <property type="molecule type" value="Genomic_DNA"/>
</dbReference>
<dbReference type="AlphaFoldDB" id="A0A292Q792"/>
<keyword evidence="3" id="KW-1185">Reference proteome</keyword>
<evidence type="ECO:0000256" key="1">
    <source>
        <dbReference type="SAM" id="Phobius"/>
    </source>
</evidence>
<keyword evidence="1" id="KW-0812">Transmembrane</keyword>
<evidence type="ECO:0000313" key="3">
    <source>
        <dbReference type="Proteomes" id="UP001412239"/>
    </source>
</evidence>
<accession>A0A292Q792</accession>
<organism evidence="2 3">
    <name type="scientific">Tuber aestivum</name>
    <name type="common">summer truffle</name>
    <dbReference type="NCBI Taxonomy" id="59557"/>
    <lineage>
        <taxon>Eukaryota</taxon>
        <taxon>Fungi</taxon>
        <taxon>Dikarya</taxon>
        <taxon>Ascomycota</taxon>
        <taxon>Pezizomycotina</taxon>
        <taxon>Pezizomycetes</taxon>
        <taxon>Pezizales</taxon>
        <taxon>Tuberaceae</taxon>
        <taxon>Tuber</taxon>
    </lineage>
</organism>
<gene>
    <name evidence="2" type="ORF">GSTUAT00001301001</name>
</gene>
<sequence length="157" mass="16833">MPAILPFPVGTLSPMYNKRNYTENQGEGNSDGKGQVVIVEIVLAGLTLLVGIMALRSLRFRRFASYLFPSRCVNALPRDPQPEVPRATTAVPSTDFAGPVISLCFIAPSIPAPNPPPPARASPRERNGVPCVDMRVMQVAGCPDPRGPGRVVTWPGT</sequence>
<protein>
    <submittedName>
        <fullName evidence="2">Uncharacterized protein</fullName>
    </submittedName>
</protein>
<name>A0A292Q792_9PEZI</name>
<keyword evidence="1" id="KW-1133">Transmembrane helix</keyword>